<dbReference type="PANTHER" id="PTHR21860:SF2">
    <property type="entry name" value="GENERAL TRANSCRIPTION FACTOR 3C POLYPEPTIDE 6"/>
    <property type="match status" value="1"/>
</dbReference>
<evidence type="ECO:0000256" key="1">
    <source>
        <dbReference type="SAM" id="MobiDB-lite"/>
    </source>
</evidence>
<dbReference type="PANTHER" id="PTHR21860">
    <property type="entry name" value="TRANSCRIPTION INITIATION FACTOR IIIC TFIIIC , POLYPEPTIDE 6-RELATED"/>
    <property type="match status" value="1"/>
</dbReference>
<dbReference type="InterPro" id="IPR019481">
    <property type="entry name" value="TFIIIC_triple_barrel"/>
</dbReference>
<feature type="region of interest" description="Disordered" evidence="1">
    <location>
        <begin position="139"/>
        <end position="178"/>
    </location>
</feature>
<dbReference type="EMBL" id="JABFDY010000004">
    <property type="protein sequence ID" value="KAF7708587.1"/>
    <property type="molecule type" value="Genomic_DNA"/>
</dbReference>
<dbReference type="InterPro" id="IPR042771">
    <property type="entry name" value="GTF3C6-like"/>
</dbReference>
<dbReference type="GO" id="GO:0000127">
    <property type="term" value="C:transcription factor TFIIIC complex"/>
    <property type="evidence" value="ECO:0007669"/>
    <property type="project" value="TreeGrafter"/>
</dbReference>
<dbReference type="Proteomes" id="UP000606274">
    <property type="component" value="Unassembled WGS sequence"/>
</dbReference>
<dbReference type="Pfam" id="PF10419">
    <property type="entry name" value="TFIIIC_sub6"/>
    <property type="match status" value="1"/>
</dbReference>
<evidence type="ECO:0000259" key="2">
    <source>
        <dbReference type="Pfam" id="PF10419"/>
    </source>
</evidence>
<dbReference type="AlphaFoldDB" id="A0A8T0BSN6"/>
<feature type="compositionally biased region" description="Basic and acidic residues" evidence="1">
    <location>
        <begin position="152"/>
        <end position="167"/>
    </location>
</feature>
<dbReference type="GO" id="GO:0006383">
    <property type="term" value="P:transcription by RNA polymerase III"/>
    <property type="evidence" value="ECO:0007669"/>
    <property type="project" value="InterPro"/>
</dbReference>
<comment type="caution">
    <text evidence="3">The sequence shown here is derived from an EMBL/GenBank/DDBJ whole genome shotgun (WGS) entry which is preliminary data.</text>
</comment>
<feature type="domain" description="Transcription factor TFIIIC triple barrel" evidence="2">
    <location>
        <begin position="7"/>
        <end position="98"/>
    </location>
</feature>
<evidence type="ECO:0000313" key="3">
    <source>
        <dbReference type="EMBL" id="KAF7708587.1"/>
    </source>
</evidence>
<name>A0A8T0BSN6_SILME</name>
<keyword evidence="4" id="KW-1185">Reference proteome</keyword>
<reference evidence="3" key="1">
    <citation type="submission" date="2020-08" db="EMBL/GenBank/DDBJ databases">
        <title>Chromosome-level assembly of Southern catfish (Silurus meridionalis) provides insights into visual adaptation to the nocturnal and benthic lifestyles.</title>
        <authorList>
            <person name="Zhang Y."/>
            <person name="Wang D."/>
            <person name="Peng Z."/>
        </authorList>
    </citation>
    <scope>NUCLEOTIDE SEQUENCE</scope>
    <source>
        <strain evidence="3">SWU-2019-XX</strain>
        <tissue evidence="3">Muscle</tissue>
    </source>
</reference>
<feature type="compositionally biased region" description="Acidic residues" evidence="1">
    <location>
        <begin position="168"/>
        <end position="178"/>
    </location>
</feature>
<dbReference type="Gene3D" id="2.60.40.4370">
    <property type="match status" value="1"/>
</dbReference>
<accession>A0A8T0BSN6</accession>
<organism evidence="3 4">
    <name type="scientific">Silurus meridionalis</name>
    <name type="common">Southern catfish</name>
    <name type="synonym">Silurus soldatovi meridionalis</name>
    <dbReference type="NCBI Taxonomy" id="175797"/>
    <lineage>
        <taxon>Eukaryota</taxon>
        <taxon>Metazoa</taxon>
        <taxon>Chordata</taxon>
        <taxon>Craniata</taxon>
        <taxon>Vertebrata</taxon>
        <taxon>Euteleostomi</taxon>
        <taxon>Actinopterygii</taxon>
        <taxon>Neopterygii</taxon>
        <taxon>Teleostei</taxon>
        <taxon>Ostariophysi</taxon>
        <taxon>Siluriformes</taxon>
        <taxon>Siluridae</taxon>
        <taxon>Silurus</taxon>
    </lineage>
</organism>
<proteinExistence type="predicted"/>
<dbReference type="FunFam" id="2.60.40.4370:FF:000003">
    <property type="entry name" value="General transcription factor 3C polypeptide, putative"/>
    <property type="match status" value="1"/>
</dbReference>
<sequence length="178" mass="19787">MEDEWDEEEQLVVAELSGVIDSDVLCQRGGVCKIVGMSSEQPVVQVGRYVFAGEYEDALGTCVIFEEQAKDLTKSDSSPGLRYKCHTMKKLMLQRTFLSERKEGEESTGGIEVLSLNEDEMCGRSSTVCHYALDPKELQRLDAGEDMSGESDSEKAETQESSAKEESVLEETIEDHTE</sequence>
<protein>
    <recommendedName>
        <fullName evidence="2">Transcription factor TFIIIC triple barrel domain-containing protein</fullName>
    </recommendedName>
</protein>
<evidence type="ECO:0000313" key="4">
    <source>
        <dbReference type="Proteomes" id="UP000606274"/>
    </source>
</evidence>
<gene>
    <name evidence="3" type="ORF">HF521_017644</name>
</gene>